<gene>
    <name evidence="2" type="ORF">HGP29_23055</name>
</gene>
<dbReference type="RefSeq" id="WP_168884811.1">
    <property type="nucleotide sequence ID" value="NZ_JABAIL010000009.1"/>
</dbReference>
<evidence type="ECO:0000259" key="1">
    <source>
        <dbReference type="Pfam" id="PF09603"/>
    </source>
</evidence>
<protein>
    <recommendedName>
        <fullName evidence="1">Fibrobacter succinogenes major paralogous domain-containing protein</fullName>
    </recommendedName>
</protein>
<evidence type="ECO:0000313" key="2">
    <source>
        <dbReference type="EMBL" id="NLR94100.1"/>
    </source>
</evidence>
<dbReference type="NCBIfam" id="TIGR02145">
    <property type="entry name" value="Fib_succ_major"/>
    <property type="match status" value="1"/>
</dbReference>
<accession>A0A7X8XYK2</accession>
<evidence type="ECO:0000313" key="3">
    <source>
        <dbReference type="Proteomes" id="UP000585050"/>
    </source>
</evidence>
<proteinExistence type="predicted"/>
<dbReference type="Proteomes" id="UP000585050">
    <property type="component" value="Unassembled WGS sequence"/>
</dbReference>
<comment type="caution">
    <text evidence="2">The sequence shown here is derived from an EMBL/GenBank/DDBJ whole genome shotgun (WGS) entry which is preliminary data.</text>
</comment>
<dbReference type="InterPro" id="IPR011871">
    <property type="entry name" value="Fib_succ_major"/>
</dbReference>
<feature type="domain" description="Fibrobacter succinogenes major paralogous" evidence="1">
    <location>
        <begin position="70"/>
        <end position="232"/>
    </location>
</feature>
<dbReference type="EMBL" id="JABAIL010000009">
    <property type="protein sequence ID" value="NLR94100.1"/>
    <property type="molecule type" value="Genomic_DNA"/>
</dbReference>
<sequence>MLTQNNFFCYLLFVCCLGCTSKIDQQPFDFDETSVEEAFTLSAPNYHDNKFYKKPQYFIDERNQEKYPTVQIKNSIWLAENIRYPLKGSIEVEIENQKDKEVLYFNHHIEKVCPKGWHVPTDEDWDSLEIFLGLEQNIVEETGWRGHHSIALKAAQYWPVKKERNKFSFNAIPTGFYLQNNGHLGRQHCTGYFAIDLEGNVWERWIMKNVSGVSKVAVNENNTTALPCRCVKNKEKTGV</sequence>
<reference evidence="2 3" key="1">
    <citation type="submission" date="2020-04" db="EMBL/GenBank/DDBJ databases">
        <title>Flammeovirga sp. SR4, a novel species isolated from seawater.</title>
        <authorList>
            <person name="Wang X."/>
        </authorList>
    </citation>
    <scope>NUCLEOTIDE SEQUENCE [LARGE SCALE GENOMIC DNA]</scope>
    <source>
        <strain evidence="2 3">SR4</strain>
    </source>
</reference>
<dbReference type="Pfam" id="PF09603">
    <property type="entry name" value="Fib_succ_major"/>
    <property type="match status" value="1"/>
</dbReference>
<organism evidence="2 3">
    <name type="scientific">Flammeovirga agarivorans</name>
    <dbReference type="NCBI Taxonomy" id="2726742"/>
    <lineage>
        <taxon>Bacteria</taxon>
        <taxon>Pseudomonadati</taxon>
        <taxon>Bacteroidota</taxon>
        <taxon>Cytophagia</taxon>
        <taxon>Cytophagales</taxon>
        <taxon>Flammeovirgaceae</taxon>
        <taxon>Flammeovirga</taxon>
    </lineage>
</organism>
<name>A0A7X8XYK2_9BACT</name>
<keyword evidence="3" id="KW-1185">Reference proteome</keyword>
<dbReference type="AlphaFoldDB" id="A0A7X8XYK2"/>